<feature type="domain" description="Tudor" evidence="10">
    <location>
        <begin position="76"/>
        <end position="136"/>
    </location>
</feature>
<reference evidence="11" key="1">
    <citation type="submission" date="2022-08" db="UniProtKB">
        <authorList>
            <consortium name="EnsemblMetazoa"/>
        </authorList>
    </citation>
    <scope>IDENTIFICATION</scope>
    <source>
        <strain evidence="11">05x7-T-G4-1.051#20</strain>
    </source>
</reference>
<organism evidence="11 12">
    <name type="scientific">Magallana gigas</name>
    <name type="common">Pacific oyster</name>
    <name type="synonym">Crassostrea gigas</name>
    <dbReference type="NCBI Taxonomy" id="29159"/>
    <lineage>
        <taxon>Eukaryota</taxon>
        <taxon>Metazoa</taxon>
        <taxon>Spiralia</taxon>
        <taxon>Lophotrochozoa</taxon>
        <taxon>Mollusca</taxon>
        <taxon>Bivalvia</taxon>
        <taxon>Autobranchia</taxon>
        <taxon>Pteriomorphia</taxon>
        <taxon>Ostreida</taxon>
        <taxon>Ostreoidea</taxon>
        <taxon>Ostreidae</taxon>
        <taxon>Magallana</taxon>
    </lineage>
</organism>
<feature type="region of interest" description="Disordered" evidence="9">
    <location>
        <begin position="1"/>
        <end position="21"/>
    </location>
</feature>
<sequence>MAASGTLLFQRGGHGSDSENDLWDDTALIKAYDNAISLVKAQIKKDQGLTDEEKPETTDKKRKSGKRKKRHRKKKQWKQGDQCRAVFSEDGLVYDAEILSVDLQAGTCVVRYRGYGNEEEQILDNLKHAPGRRSRPQKLSDPEGGSLADSMDWCGQRSDTSSHPAGSTHNRHTPNQRGGFSWPGGPPMQGFPSQFSFPGVPSFPNFTGPLPHSSNIPFVPPPPPPIEDGIDGDNEAMCSMLMAWYMSGYHTGYYQGLKQGRQQGGTSPHPDSFR</sequence>
<dbReference type="PANTHER" id="PTHR39267">
    <property type="entry name" value="SURVIVAL MOTOR NEURON-LIKE PROTEIN 1"/>
    <property type="match status" value="1"/>
</dbReference>
<dbReference type="GO" id="GO:0015030">
    <property type="term" value="C:Cajal body"/>
    <property type="evidence" value="ECO:0007669"/>
    <property type="project" value="UniProtKB-SubCell"/>
</dbReference>
<dbReference type="Pfam" id="PF20636">
    <property type="entry name" value="SMN_G2-BD"/>
    <property type="match status" value="1"/>
</dbReference>
<dbReference type="GO" id="GO:0097504">
    <property type="term" value="C:Gemini of Cajal bodies"/>
    <property type="evidence" value="ECO:0007669"/>
    <property type="project" value="UniProtKB-SubCell"/>
</dbReference>
<dbReference type="GO" id="GO:0003723">
    <property type="term" value="F:RNA binding"/>
    <property type="evidence" value="ECO:0007669"/>
    <property type="project" value="InterPro"/>
</dbReference>
<dbReference type="EnsemblMetazoa" id="G11977.1">
    <property type="protein sequence ID" value="G11977.1:cds"/>
    <property type="gene ID" value="G11977"/>
</dbReference>
<dbReference type="InterPro" id="IPR040424">
    <property type="entry name" value="Smn1"/>
</dbReference>
<evidence type="ECO:0000256" key="3">
    <source>
        <dbReference type="ARBA" id="ARBA00005371"/>
    </source>
</evidence>
<feature type="compositionally biased region" description="Basic residues" evidence="9">
    <location>
        <begin position="60"/>
        <end position="77"/>
    </location>
</feature>
<dbReference type="InterPro" id="IPR047298">
    <property type="entry name" value="Tudor_SMN_eumet"/>
</dbReference>
<dbReference type="CDD" id="cd22852">
    <property type="entry name" value="SMN_C"/>
    <property type="match status" value="1"/>
</dbReference>
<protein>
    <recommendedName>
        <fullName evidence="10">Tudor domain-containing protein</fullName>
    </recommendedName>
</protein>
<keyword evidence="7" id="KW-0539">Nucleus</keyword>
<dbReference type="GO" id="GO:0008380">
    <property type="term" value="P:RNA splicing"/>
    <property type="evidence" value="ECO:0007669"/>
    <property type="project" value="UniProtKB-KW"/>
</dbReference>
<keyword evidence="4" id="KW-0963">Cytoplasm</keyword>
<name>A0A8W8I128_MAGGI</name>
<dbReference type="AlphaFoldDB" id="A0A8W8I128"/>
<keyword evidence="5" id="KW-0507">mRNA processing</keyword>
<evidence type="ECO:0000256" key="1">
    <source>
        <dbReference type="ARBA" id="ARBA00004216"/>
    </source>
</evidence>
<evidence type="ECO:0000256" key="9">
    <source>
        <dbReference type="SAM" id="MobiDB-lite"/>
    </source>
</evidence>
<dbReference type="Gene3D" id="2.30.30.140">
    <property type="match status" value="1"/>
</dbReference>
<dbReference type="InterPro" id="IPR002999">
    <property type="entry name" value="Tudor"/>
</dbReference>
<evidence type="ECO:0000256" key="2">
    <source>
        <dbReference type="ARBA" id="ARBA00004408"/>
    </source>
</evidence>
<dbReference type="SMART" id="SM00333">
    <property type="entry name" value="TUDOR"/>
    <property type="match status" value="1"/>
</dbReference>
<dbReference type="EnsemblMetazoa" id="G11977.2">
    <property type="protein sequence ID" value="G11977.2:cds"/>
    <property type="gene ID" value="G11977"/>
</dbReference>
<evidence type="ECO:0000313" key="12">
    <source>
        <dbReference type="Proteomes" id="UP000005408"/>
    </source>
</evidence>
<dbReference type="SUPFAM" id="SSF63748">
    <property type="entry name" value="Tudor/PWWP/MBT"/>
    <property type="match status" value="1"/>
</dbReference>
<accession>A0A8W8I128</accession>
<dbReference type="GO" id="GO:0030018">
    <property type="term" value="C:Z disc"/>
    <property type="evidence" value="ECO:0007669"/>
    <property type="project" value="UniProtKB-SubCell"/>
</dbReference>
<dbReference type="InterPro" id="IPR049481">
    <property type="entry name" value="SMN_G2-BD"/>
</dbReference>
<evidence type="ECO:0000256" key="8">
    <source>
        <dbReference type="ARBA" id="ARBA00034695"/>
    </source>
</evidence>
<feature type="compositionally biased region" description="Basic and acidic residues" evidence="9">
    <location>
        <begin position="43"/>
        <end position="59"/>
    </location>
</feature>
<dbReference type="PANTHER" id="PTHR39267:SF1">
    <property type="entry name" value="SURVIVAL MOTOR NEURON PROTEIN"/>
    <property type="match status" value="1"/>
</dbReference>
<evidence type="ECO:0000259" key="10">
    <source>
        <dbReference type="PROSITE" id="PS50304"/>
    </source>
</evidence>
<proteinExistence type="inferred from homology"/>
<keyword evidence="12" id="KW-1185">Reference proteome</keyword>
<dbReference type="InterPro" id="IPR047313">
    <property type="entry name" value="SMN_C"/>
</dbReference>
<dbReference type="InterPro" id="IPR010304">
    <property type="entry name" value="SMN_Tudor"/>
</dbReference>
<evidence type="ECO:0000256" key="6">
    <source>
        <dbReference type="ARBA" id="ARBA00023187"/>
    </source>
</evidence>
<evidence type="ECO:0000256" key="4">
    <source>
        <dbReference type="ARBA" id="ARBA00022490"/>
    </source>
</evidence>
<feature type="region of interest" description="Disordered" evidence="9">
    <location>
        <begin position="126"/>
        <end position="196"/>
    </location>
</feature>
<dbReference type="Pfam" id="PF20635">
    <property type="entry name" value="SMN_YG-box"/>
    <property type="match status" value="1"/>
</dbReference>
<dbReference type="CDD" id="cd22851">
    <property type="entry name" value="SMN_N"/>
    <property type="match status" value="1"/>
</dbReference>
<feature type="compositionally biased region" description="Polar residues" evidence="9">
    <location>
        <begin position="157"/>
        <end position="168"/>
    </location>
</feature>
<comment type="similarity">
    <text evidence="3">Belongs to the SMN family.</text>
</comment>
<feature type="region of interest" description="Disordered" evidence="9">
    <location>
        <begin position="43"/>
        <end position="77"/>
    </location>
</feature>
<dbReference type="PROSITE" id="PS50304">
    <property type="entry name" value="TUDOR"/>
    <property type="match status" value="1"/>
</dbReference>
<evidence type="ECO:0000256" key="5">
    <source>
        <dbReference type="ARBA" id="ARBA00022664"/>
    </source>
</evidence>
<keyword evidence="6" id="KW-0508">mRNA splicing</keyword>
<comment type="subcellular location">
    <subcellularLocation>
        <location evidence="1">Cytoplasm</location>
        <location evidence="1">Myofibril</location>
        <location evidence="1">Sarcomere</location>
        <location evidence="1">Z line</location>
    </subcellularLocation>
    <subcellularLocation>
        <location evidence="2">Nucleus</location>
        <location evidence="2">Cajal body</location>
    </subcellularLocation>
    <subcellularLocation>
        <location evidence="8">Nucleus</location>
        <location evidence="8">Gem</location>
    </subcellularLocation>
</comment>
<dbReference type="CDD" id="cd20398">
    <property type="entry name" value="Tudor_SMN"/>
    <property type="match status" value="1"/>
</dbReference>
<dbReference type="Proteomes" id="UP000005408">
    <property type="component" value="Unassembled WGS sequence"/>
</dbReference>
<dbReference type="Pfam" id="PF06003">
    <property type="entry name" value="SMN_Tudor"/>
    <property type="match status" value="1"/>
</dbReference>
<evidence type="ECO:0000313" key="11">
    <source>
        <dbReference type="EnsemblMetazoa" id="G11977.2:cds"/>
    </source>
</evidence>
<evidence type="ECO:0000256" key="7">
    <source>
        <dbReference type="ARBA" id="ARBA00023242"/>
    </source>
</evidence>
<dbReference type="Gene3D" id="3.40.190.10">
    <property type="entry name" value="Periplasmic binding protein-like II"/>
    <property type="match status" value="1"/>
</dbReference>
<dbReference type="GO" id="GO:0006397">
    <property type="term" value="P:mRNA processing"/>
    <property type="evidence" value="ECO:0007669"/>
    <property type="project" value="UniProtKB-KW"/>
</dbReference>